<name>A0A843WP97_COLES</name>
<dbReference type="Gene3D" id="1.20.5.170">
    <property type="match status" value="1"/>
</dbReference>
<dbReference type="InterPro" id="IPR046347">
    <property type="entry name" value="bZIP_sf"/>
</dbReference>
<evidence type="ECO:0000259" key="8">
    <source>
        <dbReference type="PROSITE" id="PS50217"/>
    </source>
</evidence>
<reference evidence="9" key="1">
    <citation type="submission" date="2017-07" db="EMBL/GenBank/DDBJ databases">
        <title>Taro Niue Genome Assembly and Annotation.</title>
        <authorList>
            <person name="Atibalentja N."/>
            <person name="Keating K."/>
            <person name="Fields C.J."/>
        </authorList>
    </citation>
    <scope>NUCLEOTIDE SEQUENCE</scope>
    <source>
        <strain evidence="9">Niue_2</strain>
        <tissue evidence="9">Leaf</tissue>
    </source>
</reference>
<keyword evidence="10" id="KW-1185">Reference proteome</keyword>
<dbReference type="SUPFAM" id="SSF57959">
    <property type="entry name" value="Leucine zipper domain"/>
    <property type="match status" value="1"/>
</dbReference>
<dbReference type="InterPro" id="IPR045314">
    <property type="entry name" value="bZIP_plant_GBF1"/>
</dbReference>
<accession>A0A843WP97</accession>
<feature type="domain" description="BZIP" evidence="8">
    <location>
        <begin position="23"/>
        <end position="86"/>
    </location>
</feature>
<protein>
    <recommendedName>
        <fullName evidence="8">BZIP domain-containing protein</fullName>
    </recommendedName>
</protein>
<evidence type="ECO:0000256" key="5">
    <source>
        <dbReference type="ARBA" id="ARBA00023242"/>
    </source>
</evidence>
<dbReference type="GO" id="GO:0046982">
    <property type="term" value="F:protein heterodimerization activity"/>
    <property type="evidence" value="ECO:0007669"/>
    <property type="project" value="UniProtKB-ARBA"/>
</dbReference>
<dbReference type="SMR" id="A0A843WP97"/>
<dbReference type="CDD" id="cd14702">
    <property type="entry name" value="bZIP_plant_GBF1"/>
    <property type="match status" value="1"/>
</dbReference>
<dbReference type="GO" id="GO:0045893">
    <property type="term" value="P:positive regulation of DNA-templated transcription"/>
    <property type="evidence" value="ECO:0007669"/>
    <property type="project" value="TreeGrafter"/>
</dbReference>
<sequence>MASPTAKPASSSGSDSDPHAAVDPRKRKRMESNRESARRSRLRKQQHLDELINQVTQLKGENARATSQIAAYDQQLTGLDSENAVLSARVAELTERLRSLNSVLRLIEEFSGTDMDIPELPDPLLEPWQLPCPSQPVMAPREMFQC</sequence>
<evidence type="ECO:0000256" key="4">
    <source>
        <dbReference type="ARBA" id="ARBA00023163"/>
    </source>
</evidence>
<dbReference type="PANTHER" id="PTHR45764">
    <property type="entry name" value="BZIP TRANSCRIPTION FACTOR 44"/>
    <property type="match status" value="1"/>
</dbReference>
<comment type="caution">
    <text evidence="9">The sequence shown here is derived from an EMBL/GenBank/DDBJ whole genome shotgun (WGS) entry which is preliminary data.</text>
</comment>
<dbReference type="PROSITE" id="PS00036">
    <property type="entry name" value="BZIP_BASIC"/>
    <property type="match status" value="1"/>
</dbReference>
<keyword evidence="3" id="KW-0238">DNA-binding</keyword>
<dbReference type="InterPro" id="IPR004827">
    <property type="entry name" value="bZIP"/>
</dbReference>
<dbReference type="AlphaFoldDB" id="A0A843WP97"/>
<dbReference type="Proteomes" id="UP000652761">
    <property type="component" value="Unassembled WGS sequence"/>
</dbReference>
<dbReference type="GO" id="GO:0000976">
    <property type="term" value="F:transcription cis-regulatory region binding"/>
    <property type="evidence" value="ECO:0007669"/>
    <property type="project" value="TreeGrafter"/>
</dbReference>
<evidence type="ECO:0000313" key="10">
    <source>
        <dbReference type="Proteomes" id="UP000652761"/>
    </source>
</evidence>
<feature type="compositionally biased region" description="Basic and acidic residues" evidence="7">
    <location>
        <begin position="16"/>
        <end position="38"/>
    </location>
</feature>
<evidence type="ECO:0000256" key="3">
    <source>
        <dbReference type="ARBA" id="ARBA00023125"/>
    </source>
</evidence>
<gene>
    <name evidence="9" type="ORF">Taro_038654</name>
</gene>
<evidence type="ECO:0000256" key="6">
    <source>
        <dbReference type="SAM" id="Coils"/>
    </source>
</evidence>
<keyword evidence="6" id="KW-0175">Coiled coil</keyword>
<comment type="subcellular location">
    <subcellularLocation>
        <location evidence="1">Nucleus</location>
    </subcellularLocation>
</comment>
<feature type="region of interest" description="Disordered" evidence="7">
    <location>
        <begin position="1"/>
        <end position="47"/>
    </location>
</feature>
<dbReference type="PROSITE" id="PS50217">
    <property type="entry name" value="BZIP"/>
    <property type="match status" value="1"/>
</dbReference>
<dbReference type="OrthoDB" id="551672at2759"/>
<dbReference type="Pfam" id="PF00170">
    <property type="entry name" value="bZIP_1"/>
    <property type="match status" value="1"/>
</dbReference>
<proteinExistence type="predicted"/>
<evidence type="ECO:0000313" key="9">
    <source>
        <dbReference type="EMBL" id="MQM05834.1"/>
    </source>
</evidence>
<keyword evidence="5" id="KW-0539">Nucleus</keyword>
<dbReference type="GO" id="GO:0005634">
    <property type="term" value="C:nucleus"/>
    <property type="evidence" value="ECO:0007669"/>
    <property type="project" value="UniProtKB-SubCell"/>
</dbReference>
<dbReference type="SMART" id="SM00338">
    <property type="entry name" value="BRLZ"/>
    <property type="match status" value="1"/>
</dbReference>
<keyword evidence="4" id="KW-0804">Transcription</keyword>
<dbReference type="EMBL" id="NMUH01003485">
    <property type="protein sequence ID" value="MQM05834.1"/>
    <property type="molecule type" value="Genomic_DNA"/>
</dbReference>
<dbReference type="GO" id="GO:0003700">
    <property type="term" value="F:DNA-binding transcription factor activity"/>
    <property type="evidence" value="ECO:0007669"/>
    <property type="project" value="InterPro"/>
</dbReference>
<evidence type="ECO:0000256" key="7">
    <source>
        <dbReference type="SAM" id="MobiDB-lite"/>
    </source>
</evidence>
<keyword evidence="2" id="KW-0805">Transcription regulation</keyword>
<organism evidence="9 10">
    <name type="scientific">Colocasia esculenta</name>
    <name type="common">Wild taro</name>
    <name type="synonym">Arum esculentum</name>
    <dbReference type="NCBI Taxonomy" id="4460"/>
    <lineage>
        <taxon>Eukaryota</taxon>
        <taxon>Viridiplantae</taxon>
        <taxon>Streptophyta</taxon>
        <taxon>Embryophyta</taxon>
        <taxon>Tracheophyta</taxon>
        <taxon>Spermatophyta</taxon>
        <taxon>Magnoliopsida</taxon>
        <taxon>Liliopsida</taxon>
        <taxon>Araceae</taxon>
        <taxon>Aroideae</taxon>
        <taxon>Colocasieae</taxon>
        <taxon>Colocasia</taxon>
    </lineage>
</organism>
<evidence type="ECO:0000256" key="2">
    <source>
        <dbReference type="ARBA" id="ARBA00023015"/>
    </source>
</evidence>
<dbReference type="FunFam" id="1.20.5.170:FF:000020">
    <property type="entry name" value="BZIP transcription factor"/>
    <property type="match status" value="1"/>
</dbReference>
<evidence type="ECO:0000256" key="1">
    <source>
        <dbReference type="ARBA" id="ARBA00004123"/>
    </source>
</evidence>
<dbReference type="PANTHER" id="PTHR45764:SF34">
    <property type="entry name" value="BZIP TRANSCRIPTION FACTOR 53"/>
    <property type="match status" value="1"/>
</dbReference>
<feature type="coiled-coil region" evidence="6">
    <location>
        <begin position="48"/>
        <end position="103"/>
    </location>
</feature>